<name>A0A177BVH5_9PLEO</name>
<accession>A0A177BVH5</accession>
<sequence length="155" mass="17194">MYAATSGLHGLITGWETWIPLYLGECIFEHKEESYALGRRGDATCKRKSVNLSQDIITLKYPSILNSSAHVLLRIVKTGLRTGLSPVKDLVSGIRQGKEQRTLRIALTASASTRRRVSMNVNTPLYCFLDMPGIPWRASNSDCTFTSRSGTSQQT</sequence>
<gene>
    <name evidence="1" type="ORF">CC84DRAFT_429343</name>
</gene>
<dbReference type="RefSeq" id="XP_018029024.1">
    <property type="nucleotide sequence ID" value="XM_018186203.1"/>
</dbReference>
<evidence type="ECO:0000313" key="2">
    <source>
        <dbReference type="Proteomes" id="UP000077069"/>
    </source>
</evidence>
<evidence type="ECO:0000313" key="1">
    <source>
        <dbReference type="EMBL" id="OAF98658.1"/>
    </source>
</evidence>
<dbReference type="Proteomes" id="UP000077069">
    <property type="component" value="Unassembled WGS sequence"/>
</dbReference>
<protein>
    <submittedName>
        <fullName evidence="1">Uncharacterized protein</fullName>
    </submittedName>
</protein>
<proteinExistence type="predicted"/>
<dbReference type="GeneID" id="28769689"/>
<dbReference type="InParanoid" id="A0A177BVH5"/>
<dbReference type="EMBL" id="KV441565">
    <property type="protein sequence ID" value="OAF98658.1"/>
    <property type="molecule type" value="Genomic_DNA"/>
</dbReference>
<dbReference type="AlphaFoldDB" id="A0A177BVH5"/>
<organism evidence="1 2">
    <name type="scientific">Paraphaeosphaeria sporulosa</name>
    <dbReference type="NCBI Taxonomy" id="1460663"/>
    <lineage>
        <taxon>Eukaryota</taxon>
        <taxon>Fungi</taxon>
        <taxon>Dikarya</taxon>
        <taxon>Ascomycota</taxon>
        <taxon>Pezizomycotina</taxon>
        <taxon>Dothideomycetes</taxon>
        <taxon>Pleosporomycetidae</taxon>
        <taxon>Pleosporales</taxon>
        <taxon>Massarineae</taxon>
        <taxon>Didymosphaeriaceae</taxon>
        <taxon>Paraphaeosphaeria</taxon>
    </lineage>
</organism>
<keyword evidence="2" id="KW-1185">Reference proteome</keyword>
<reference evidence="1 2" key="1">
    <citation type="submission" date="2016-05" db="EMBL/GenBank/DDBJ databases">
        <title>Comparative analysis of secretome profiles of manganese(II)-oxidizing ascomycete fungi.</title>
        <authorList>
            <consortium name="DOE Joint Genome Institute"/>
            <person name="Zeiner C.A."/>
            <person name="Purvine S.O."/>
            <person name="Zink E.M."/>
            <person name="Wu S."/>
            <person name="Pasa-Tolic L."/>
            <person name="Chaput D.L."/>
            <person name="Haridas S."/>
            <person name="Grigoriev I.V."/>
            <person name="Santelli C.M."/>
            <person name="Hansel C.M."/>
        </authorList>
    </citation>
    <scope>NUCLEOTIDE SEQUENCE [LARGE SCALE GENOMIC DNA]</scope>
    <source>
        <strain evidence="1 2">AP3s5-JAC2a</strain>
    </source>
</reference>